<name>A0A7W7LCX3_STRNE</name>
<dbReference type="InterPro" id="IPR015943">
    <property type="entry name" value="WD40/YVTN_repeat-like_dom_sf"/>
</dbReference>
<keyword evidence="2" id="KW-1185">Reference proteome</keyword>
<dbReference type="PANTHER" id="PTHR47197:SF3">
    <property type="entry name" value="DIHYDRO-HEME D1 DEHYDROGENASE"/>
    <property type="match status" value="1"/>
</dbReference>
<dbReference type="InterPro" id="IPR036375">
    <property type="entry name" value="Hemopexin-like_dom_sf"/>
</dbReference>
<comment type="caution">
    <text evidence="1">The sequence shown here is derived from an EMBL/GenBank/DDBJ whole genome shotgun (WGS) entry which is preliminary data.</text>
</comment>
<dbReference type="RefSeq" id="WP_184734387.1">
    <property type="nucleotide sequence ID" value="NZ_BMRW01000002.1"/>
</dbReference>
<organism evidence="1 2">
    <name type="scientific">Streptomyces netropsis</name>
    <name type="common">Streptoverticillium netropsis</name>
    <dbReference type="NCBI Taxonomy" id="55404"/>
    <lineage>
        <taxon>Bacteria</taxon>
        <taxon>Bacillati</taxon>
        <taxon>Actinomycetota</taxon>
        <taxon>Actinomycetes</taxon>
        <taxon>Kitasatosporales</taxon>
        <taxon>Streptomycetaceae</taxon>
        <taxon>Streptomyces</taxon>
    </lineage>
</organism>
<dbReference type="Proteomes" id="UP000556436">
    <property type="component" value="Unassembled WGS sequence"/>
</dbReference>
<dbReference type="PANTHER" id="PTHR47197">
    <property type="entry name" value="PROTEIN NIRF"/>
    <property type="match status" value="1"/>
</dbReference>
<dbReference type="SUPFAM" id="SSF50923">
    <property type="entry name" value="Hemopexin-like domain"/>
    <property type="match status" value="1"/>
</dbReference>
<gene>
    <name evidence="1" type="ORF">FHS38_003420</name>
</gene>
<dbReference type="InterPro" id="IPR011048">
    <property type="entry name" value="Haem_d1_sf"/>
</dbReference>
<dbReference type="InterPro" id="IPR051200">
    <property type="entry name" value="Host-pathogen_enzymatic-act"/>
</dbReference>
<dbReference type="EMBL" id="JACHJG010000006">
    <property type="protein sequence ID" value="MBB4887366.1"/>
    <property type="molecule type" value="Genomic_DNA"/>
</dbReference>
<accession>A0A7W7LCX3</accession>
<sequence>MTENTTDLTAVGINAAFSVPDSGDAPAAVYMIRGGWAVHYDAAATAPPQRGNTLRELWPKLPATYLSGVDATCSTDTQRVYFFKGSTCVLYDIAKNEPVGGSAPVQIGDKLPGLRNGAPDFTQGIDAGMTASDGTVYLFRGGQFVNYDLDSDAVLEQGTIEKDWSNADYPDSEVYGGVAAAFNHPATRNGYLVAPDGKRYTECDTDPDSHRVTSGTKALRDRWLYRTFLSVVDDTAGVLWVFDADTGQKIRQSQVGSYPGGVAISPDGFSALAPVKSSGGGNGSLTLFDITAGTPKSVTVEDSWPYRVAPVPDGSAVYVATVFGTAVHAIDLATGEVRSVEIGEQASGVVASPDSTCVYVSCRTTNDVAVVDTATVTVTRRIDGGSKPTELALTPDGATLGITNPDSGSSFVAIARTAGGGAPVPVGVGRDLMGIAASPDSQQLYSVDLDSKVKVIDIASASHVGDIPGKEGRRLSAVAVSPDGEHLFVTDYLGTSVQKLPVTGGDPVEFPLGLTLTQYAFLTVSPAWG</sequence>
<dbReference type="AlphaFoldDB" id="A0A7W7LCX3"/>
<proteinExistence type="predicted"/>
<reference evidence="1 2" key="1">
    <citation type="submission" date="2020-08" db="EMBL/GenBank/DDBJ databases">
        <title>Genomic Encyclopedia of Type Strains, Phase III (KMG-III): the genomes of soil and plant-associated and newly described type strains.</title>
        <authorList>
            <person name="Whitman W."/>
        </authorList>
    </citation>
    <scope>NUCLEOTIDE SEQUENCE [LARGE SCALE GENOMIC DNA]</scope>
    <source>
        <strain evidence="1 2">CECT 3265</strain>
    </source>
</reference>
<dbReference type="Gene3D" id="2.110.10.10">
    <property type="entry name" value="Hemopexin-like domain"/>
    <property type="match status" value="1"/>
</dbReference>
<dbReference type="SUPFAM" id="SSF51004">
    <property type="entry name" value="C-terminal (heme d1) domain of cytochrome cd1-nitrite reductase"/>
    <property type="match status" value="1"/>
</dbReference>
<protein>
    <submittedName>
        <fullName evidence="1">YVTN family beta-propeller protein</fullName>
    </submittedName>
</protein>
<dbReference type="Gene3D" id="2.130.10.10">
    <property type="entry name" value="YVTN repeat-like/Quinoprotein amine dehydrogenase"/>
    <property type="match status" value="2"/>
</dbReference>
<evidence type="ECO:0000313" key="1">
    <source>
        <dbReference type="EMBL" id="MBB4887366.1"/>
    </source>
</evidence>
<evidence type="ECO:0000313" key="2">
    <source>
        <dbReference type="Proteomes" id="UP000556436"/>
    </source>
</evidence>